<dbReference type="AlphaFoldDB" id="A0A4R7JMU7"/>
<dbReference type="CDD" id="cd10973">
    <property type="entry name" value="CE4_DAC_u4_5s"/>
    <property type="match status" value="1"/>
</dbReference>
<evidence type="ECO:0000256" key="1">
    <source>
        <dbReference type="ARBA" id="ARBA00004613"/>
    </source>
</evidence>
<feature type="chain" id="PRO_5020395716" evidence="3">
    <location>
        <begin position="26"/>
        <end position="352"/>
    </location>
</feature>
<evidence type="ECO:0000313" key="5">
    <source>
        <dbReference type="EMBL" id="TDT39390.1"/>
    </source>
</evidence>
<dbReference type="GO" id="GO:0005576">
    <property type="term" value="C:extracellular region"/>
    <property type="evidence" value="ECO:0007669"/>
    <property type="project" value="UniProtKB-SubCell"/>
</dbReference>
<gene>
    <name evidence="5" type="ORF">DES49_2315</name>
</gene>
<feature type="signal peptide" evidence="3">
    <location>
        <begin position="1"/>
        <end position="25"/>
    </location>
</feature>
<dbReference type="GO" id="GO:0016810">
    <property type="term" value="F:hydrolase activity, acting on carbon-nitrogen (but not peptide) bonds"/>
    <property type="evidence" value="ECO:0007669"/>
    <property type="project" value="InterPro"/>
</dbReference>
<evidence type="ECO:0000256" key="3">
    <source>
        <dbReference type="SAM" id="SignalP"/>
    </source>
</evidence>
<dbReference type="InterPro" id="IPR011330">
    <property type="entry name" value="Glyco_hydro/deAcase_b/a-brl"/>
</dbReference>
<dbReference type="RefSeq" id="WP_133736561.1">
    <property type="nucleotide sequence ID" value="NZ_SOAX01000005.1"/>
</dbReference>
<feature type="domain" description="NodB homology" evidence="4">
    <location>
        <begin position="84"/>
        <end position="352"/>
    </location>
</feature>
<organism evidence="5 6">
    <name type="scientific">Halospina denitrificans</name>
    <dbReference type="NCBI Taxonomy" id="332522"/>
    <lineage>
        <taxon>Bacteria</taxon>
        <taxon>Pseudomonadati</taxon>
        <taxon>Pseudomonadota</taxon>
        <taxon>Gammaproteobacteria</taxon>
        <taxon>Halospina</taxon>
    </lineage>
</organism>
<evidence type="ECO:0000256" key="2">
    <source>
        <dbReference type="ARBA" id="ARBA00022729"/>
    </source>
</evidence>
<comment type="subcellular location">
    <subcellularLocation>
        <location evidence="1">Secreted</location>
    </subcellularLocation>
</comment>
<comment type="caution">
    <text evidence="5">The sequence shown here is derived from an EMBL/GenBank/DDBJ whole genome shotgun (WGS) entry which is preliminary data.</text>
</comment>
<dbReference type="PROSITE" id="PS51677">
    <property type="entry name" value="NODB"/>
    <property type="match status" value="1"/>
</dbReference>
<sequence length="352" mass="39058">MKASSIRTSFLAAAIALLVPASALGDVSILAYHHVSDDTPPSTSTTPDLFRDQLEVIEGLDMEVVRLSEKTTRAALDGHEDKRLRVALTFDDAYESVYTKAWPILKERGIPFTIFVMTDAIDDGINGYMNWDQLRELADHELVTIGNHTSDHASLLRREGESVKRQTERVAAALDDAAERLEEELGIEPQLFAHPYGEFSEKVDQLLAERGWYGFAQHSGVLGPASNPYAIPRFPVANAFGGIDTLKDKLRARNFPVPYKKLPSPVIGKTNPPALEMPLPEDWRASSLNCFASGQGRMDVQALEPNGGTVARVQPEAALEGRRSRYNCTYPATEGRFYWLSQPWFNRDAPEG</sequence>
<dbReference type="OrthoDB" id="9814639at2"/>
<dbReference type="PANTHER" id="PTHR34216:SF3">
    <property type="entry name" value="POLY-BETA-1,6-N-ACETYL-D-GLUCOSAMINE N-DEACETYLASE"/>
    <property type="match status" value="1"/>
</dbReference>
<accession>A0A4R7JMU7</accession>
<evidence type="ECO:0000313" key="6">
    <source>
        <dbReference type="Proteomes" id="UP000295830"/>
    </source>
</evidence>
<dbReference type="Gene3D" id="3.20.20.370">
    <property type="entry name" value="Glycoside hydrolase/deacetylase"/>
    <property type="match status" value="1"/>
</dbReference>
<reference evidence="5 6" key="1">
    <citation type="submission" date="2019-03" db="EMBL/GenBank/DDBJ databases">
        <title>Genomic Encyclopedia of Type Strains, Phase IV (KMG-IV): sequencing the most valuable type-strain genomes for metagenomic binning, comparative biology and taxonomic classification.</title>
        <authorList>
            <person name="Goeker M."/>
        </authorList>
    </citation>
    <scope>NUCLEOTIDE SEQUENCE [LARGE SCALE GENOMIC DNA]</scope>
    <source>
        <strain evidence="5 6">DSM 15505</strain>
    </source>
</reference>
<dbReference type="Pfam" id="PF01522">
    <property type="entry name" value="Polysacc_deac_1"/>
    <property type="match status" value="1"/>
</dbReference>
<dbReference type="EMBL" id="SOAX01000005">
    <property type="protein sequence ID" value="TDT39390.1"/>
    <property type="molecule type" value="Genomic_DNA"/>
</dbReference>
<dbReference type="SUPFAM" id="SSF88713">
    <property type="entry name" value="Glycoside hydrolase/deacetylase"/>
    <property type="match status" value="1"/>
</dbReference>
<dbReference type="InterPro" id="IPR051398">
    <property type="entry name" value="Polysacch_Deacetylase"/>
</dbReference>
<name>A0A4R7JMU7_9GAMM</name>
<dbReference type="Proteomes" id="UP000295830">
    <property type="component" value="Unassembled WGS sequence"/>
</dbReference>
<protein>
    <submittedName>
        <fullName evidence="5">Polysaccharide deacetylase</fullName>
    </submittedName>
</protein>
<dbReference type="GO" id="GO:0005975">
    <property type="term" value="P:carbohydrate metabolic process"/>
    <property type="evidence" value="ECO:0007669"/>
    <property type="project" value="InterPro"/>
</dbReference>
<keyword evidence="6" id="KW-1185">Reference proteome</keyword>
<keyword evidence="2 3" id="KW-0732">Signal</keyword>
<proteinExistence type="predicted"/>
<evidence type="ECO:0000259" key="4">
    <source>
        <dbReference type="PROSITE" id="PS51677"/>
    </source>
</evidence>
<dbReference type="PANTHER" id="PTHR34216">
    <property type="match status" value="1"/>
</dbReference>
<dbReference type="InterPro" id="IPR002509">
    <property type="entry name" value="NODB_dom"/>
</dbReference>